<evidence type="ECO:0000256" key="2">
    <source>
        <dbReference type="ARBA" id="ARBA00007663"/>
    </source>
</evidence>
<dbReference type="EMBL" id="QEAP01000670">
    <property type="protein sequence ID" value="TPX61261.1"/>
    <property type="molecule type" value="Genomic_DNA"/>
</dbReference>
<dbReference type="PANTHER" id="PTHR17490:SF16">
    <property type="entry name" value="THREONYLCARBAMOYL-AMP SYNTHASE"/>
    <property type="match status" value="1"/>
</dbReference>
<sequence>MSTIPSLAQLLADGLDASGKVRHGFPLVLTVSPASFHFDRDGNLMQAANMDEQRDHLAARLAADLIAQTHFPVAFPTETVYGLGANAFDSEAVKNVFAAKGRPSDNPLIVHTSDIAMTASLTANSSVPAIYNPIIDQHWPGPLTLLLPKSSSIPHTVTAGHESVAVRMPSHPVARAIIFLSKKPIAAPSANTSTRPSPTRAEHVAQDLAGRILLLIDGGPCEGGIESTVLDGLRQPPAILRPGGVTVEMVRAVEGFQNTVVWKKNADDSNDPDVSAPVTPGMKYKHYAPKVPVVLFEKSSSSSQSTLASRKRDAMEARIQTYLSSDSTAAHLAPSPRVVGILRTETQSDFEFTSIFPSLKVVQQSLGSSYAQVGSNLFSALRDFEAIEGCFVVFVEGVEEVDEGLAVMNRVRKAAAEIVHLRVHKPTNRLAGSAAAALARGSGRTNGDLIPWVMATQFQDDDFSSLSGARVVRIATHPDFVGMGYSLSEHVVLETRLVMPVLELFAFMHVQTCESFGWVFHLDLKGL</sequence>
<proteinExistence type="inferred from homology"/>
<keyword evidence="16" id="KW-1185">Reference proteome</keyword>
<keyword evidence="6" id="KW-0808">Transferase</keyword>
<dbReference type="GO" id="GO:0005524">
    <property type="term" value="F:ATP binding"/>
    <property type="evidence" value="ECO:0007669"/>
    <property type="project" value="UniProtKB-KW"/>
</dbReference>
<gene>
    <name evidence="15" type="ORF">CcCBS67573_g08945</name>
</gene>
<evidence type="ECO:0000256" key="10">
    <source>
        <dbReference type="ARBA" id="ARBA00022840"/>
    </source>
</evidence>
<comment type="subcellular location">
    <subcellularLocation>
        <location evidence="1">Cytoplasm</location>
    </subcellularLocation>
</comment>
<keyword evidence="8" id="KW-0548">Nucleotidyltransferase</keyword>
<evidence type="ECO:0000259" key="14">
    <source>
        <dbReference type="PROSITE" id="PS51163"/>
    </source>
</evidence>
<evidence type="ECO:0000313" key="16">
    <source>
        <dbReference type="Proteomes" id="UP000320333"/>
    </source>
</evidence>
<feature type="domain" description="YrdC-like" evidence="14">
    <location>
        <begin position="56"/>
        <end position="245"/>
    </location>
</feature>
<comment type="catalytic activity">
    <reaction evidence="12">
        <text>L-threonine + hydrogencarbonate + ATP = L-threonylcarbamoyladenylate + diphosphate + H2O</text>
        <dbReference type="Rhea" id="RHEA:36407"/>
        <dbReference type="ChEBI" id="CHEBI:15377"/>
        <dbReference type="ChEBI" id="CHEBI:17544"/>
        <dbReference type="ChEBI" id="CHEBI:30616"/>
        <dbReference type="ChEBI" id="CHEBI:33019"/>
        <dbReference type="ChEBI" id="CHEBI:57926"/>
        <dbReference type="ChEBI" id="CHEBI:73682"/>
        <dbReference type="EC" id="2.7.7.87"/>
    </reaction>
</comment>
<dbReference type="GO" id="GO:0000049">
    <property type="term" value="F:tRNA binding"/>
    <property type="evidence" value="ECO:0007669"/>
    <property type="project" value="TreeGrafter"/>
</dbReference>
<evidence type="ECO:0000256" key="1">
    <source>
        <dbReference type="ARBA" id="ARBA00004496"/>
    </source>
</evidence>
<name>A0A507EBX7_9FUNG</name>
<keyword evidence="5" id="KW-0963">Cytoplasm</keyword>
<dbReference type="InterPro" id="IPR005145">
    <property type="entry name" value="Sua5_C"/>
</dbReference>
<organism evidence="15 16">
    <name type="scientific">Chytriomyces confervae</name>
    <dbReference type="NCBI Taxonomy" id="246404"/>
    <lineage>
        <taxon>Eukaryota</taxon>
        <taxon>Fungi</taxon>
        <taxon>Fungi incertae sedis</taxon>
        <taxon>Chytridiomycota</taxon>
        <taxon>Chytridiomycota incertae sedis</taxon>
        <taxon>Chytridiomycetes</taxon>
        <taxon>Chytridiales</taxon>
        <taxon>Chytriomycetaceae</taxon>
        <taxon>Chytriomyces</taxon>
    </lineage>
</organism>
<dbReference type="Pfam" id="PF03481">
    <property type="entry name" value="Sua5_C"/>
    <property type="match status" value="1"/>
</dbReference>
<evidence type="ECO:0000256" key="12">
    <source>
        <dbReference type="ARBA" id="ARBA00048366"/>
    </source>
</evidence>
<dbReference type="PANTHER" id="PTHR17490">
    <property type="entry name" value="SUA5"/>
    <property type="match status" value="1"/>
</dbReference>
<dbReference type="AlphaFoldDB" id="A0A507EBX7"/>
<reference evidence="15 16" key="1">
    <citation type="journal article" date="2019" name="Sci. Rep.">
        <title>Comparative genomics of chytrid fungi reveal insights into the obligate biotrophic and pathogenic lifestyle of Synchytrium endobioticum.</title>
        <authorList>
            <person name="van de Vossenberg B.T.L.H."/>
            <person name="Warris S."/>
            <person name="Nguyen H.D.T."/>
            <person name="van Gent-Pelzer M.P.E."/>
            <person name="Joly D.L."/>
            <person name="van de Geest H.C."/>
            <person name="Bonants P.J.M."/>
            <person name="Smith D.S."/>
            <person name="Levesque C.A."/>
            <person name="van der Lee T.A.J."/>
        </authorList>
    </citation>
    <scope>NUCLEOTIDE SEQUENCE [LARGE SCALE GENOMIC DNA]</scope>
    <source>
        <strain evidence="15 16">CBS 675.73</strain>
    </source>
</reference>
<dbReference type="FunFam" id="3.90.870.10:FF:000008">
    <property type="entry name" value="Threonylcarbamoyl-AMP synthase"/>
    <property type="match status" value="1"/>
</dbReference>
<evidence type="ECO:0000256" key="11">
    <source>
        <dbReference type="ARBA" id="ARBA00029774"/>
    </source>
</evidence>
<dbReference type="InterPro" id="IPR038385">
    <property type="entry name" value="Sua5/YwlC_C"/>
</dbReference>
<keyword evidence="9" id="KW-0547">Nucleotide-binding</keyword>
<dbReference type="Gene3D" id="3.90.870.10">
    <property type="entry name" value="DHBP synthase"/>
    <property type="match status" value="1"/>
</dbReference>
<dbReference type="OrthoDB" id="412787at2759"/>
<dbReference type="GO" id="GO:0002949">
    <property type="term" value="P:tRNA threonylcarbamoyladenosine modification"/>
    <property type="evidence" value="ECO:0007669"/>
    <property type="project" value="UniProtKB-ARBA"/>
</dbReference>
<dbReference type="Gene3D" id="3.40.50.11030">
    <property type="entry name" value="Threonylcarbamoyl-AMP synthase, C-terminal domain"/>
    <property type="match status" value="1"/>
</dbReference>
<keyword evidence="10" id="KW-0067">ATP-binding</keyword>
<evidence type="ECO:0000256" key="7">
    <source>
        <dbReference type="ARBA" id="ARBA00022694"/>
    </source>
</evidence>
<comment type="function">
    <text evidence="13">Required for the formation of a threonylcarbamoyl group on adenosine at position 37 (t(6)A37) in tRNAs that read codons beginning with adenine. Likely catalyzes the conversion of L-threonine, HCO(3)(-)/CO(2) and ATP to give threonylcarbamoyl-AMP (TC-AMP) as the acyladenylate intermediate, with the release of diphosphate. Required for normal translation, by ensuring translation fidelity at the level of codon recognition, appropriate translation initiation selection and maintenance of reading frame. Also involved in telomere replication. Binds to single-stranded telomeric (ssTG) DNA and positively regulates telomere length.</text>
</comment>
<dbReference type="GO" id="GO:0061710">
    <property type="term" value="F:L-threonylcarbamoyladenylate synthase"/>
    <property type="evidence" value="ECO:0007669"/>
    <property type="project" value="UniProtKB-EC"/>
</dbReference>
<protein>
    <recommendedName>
        <fullName evidence="4">Threonylcarbamoyl-AMP synthase</fullName>
        <ecNumber evidence="3">2.7.7.87</ecNumber>
    </recommendedName>
    <alternativeName>
        <fullName evidence="11">L-threonylcarbamoyladenylate synthase</fullName>
    </alternativeName>
</protein>
<evidence type="ECO:0000313" key="15">
    <source>
        <dbReference type="EMBL" id="TPX61261.1"/>
    </source>
</evidence>
<dbReference type="STRING" id="246404.A0A507EBX7"/>
<keyword evidence="7" id="KW-0819">tRNA processing</keyword>
<comment type="similarity">
    <text evidence="2">Belongs to the SUA5 family.</text>
</comment>
<dbReference type="GO" id="GO:0016747">
    <property type="term" value="F:acyltransferase activity, transferring groups other than amino-acyl groups"/>
    <property type="evidence" value="ECO:0007669"/>
    <property type="project" value="InterPro"/>
</dbReference>
<dbReference type="InterPro" id="IPR017945">
    <property type="entry name" value="DHBP_synth_RibB-like_a/b_dom"/>
</dbReference>
<dbReference type="PROSITE" id="PS51163">
    <property type="entry name" value="YRDC"/>
    <property type="match status" value="1"/>
</dbReference>
<dbReference type="SUPFAM" id="SSF55821">
    <property type="entry name" value="YrdC/RibB"/>
    <property type="match status" value="1"/>
</dbReference>
<evidence type="ECO:0000256" key="5">
    <source>
        <dbReference type="ARBA" id="ARBA00022490"/>
    </source>
</evidence>
<dbReference type="InterPro" id="IPR006070">
    <property type="entry name" value="Sua5-like_dom"/>
</dbReference>
<dbReference type="Proteomes" id="UP000320333">
    <property type="component" value="Unassembled WGS sequence"/>
</dbReference>
<dbReference type="Pfam" id="PF01300">
    <property type="entry name" value="Sua5_yciO_yrdC"/>
    <property type="match status" value="1"/>
</dbReference>
<evidence type="ECO:0000256" key="9">
    <source>
        <dbReference type="ARBA" id="ARBA00022741"/>
    </source>
</evidence>
<evidence type="ECO:0000256" key="8">
    <source>
        <dbReference type="ARBA" id="ARBA00022695"/>
    </source>
</evidence>
<dbReference type="Pfam" id="PF13718">
    <property type="entry name" value="GNAT_acetyltr_2"/>
    <property type="match status" value="1"/>
</dbReference>
<evidence type="ECO:0000256" key="13">
    <source>
        <dbReference type="ARBA" id="ARBA00056339"/>
    </source>
</evidence>
<evidence type="ECO:0000256" key="3">
    <source>
        <dbReference type="ARBA" id="ARBA00012584"/>
    </source>
</evidence>
<dbReference type="GO" id="GO:0003725">
    <property type="term" value="F:double-stranded RNA binding"/>
    <property type="evidence" value="ECO:0007669"/>
    <property type="project" value="InterPro"/>
</dbReference>
<comment type="caution">
    <text evidence="15">The sequence shown here is derived from an EMBL/GenBank/DDBJ whole genome shotgun (WGS) entry which is preliminary data.</text>
</comment>
<evidence type="ECO:0000256" key="6">
    <source>
        <dbReference type="ARBA" id="ARBA00022679"/>
    </source>
</evidence>
<dbReference type="GO" id="GO:0006450">
    <property type="term" value="P:regulation of translational fidelity"/>
    <property type="evidence" value="ECO:0007669"/>
    <property type="project" value="TreeGrafter"/>
</dbReference>
<evidence type="ECO:0000256" key="4">
    <source>
        <dbReference type="ARBA" id="ARBA00015492"/>
    </source>
</evidence>
<accession>A0A507EBX7</accession>
<dbReference type="InterPro" id="IPR000182">
    <property type="entry name" value="GNAT_dom"/>
</dbReference>
<dbReference type="NCBIfam" id="TIGR00057">
    <property type="entry name" value="L-threonylcarbamoyladenylate synthase"/>
    <property type="match status" value="1"/>
</dbReference>
<dbReference type="GO" id="GO:0005737">
    <property type="term" value="C:cytoplasm"/>
    <property type="evidence" value="ECO:0007669"/>
    <property type="project" value="UniProtKB-SubCell"/>
</dbReference>
<dbReference type="EC" id="2.7.7.87" evidence="3"/>
<dbReference type="InterPro" id="IPR050156">
    <property type="entry name" value="TC-AMP_synthase_SUA5"/>
</dbReference>